<evidence type="ECO:0000256" key="4">
    <source>
        <dbReference type="ARBA" id="ARBA00022989"/>
    </source>
</evidence>
<protein>
    <submittedName>
        <fullName evidence="10">Peptidyl-prolyl cis-trans isomerase</fullName>
    </submittedName>
</protein>
<keyword evidence="10" id="KW-0413">Isomerase</keyword>
<evidence type="ECO:0000259" key="9">
    <source>
        <dbReference type="Pfam" id="PF13145"/>
    </source>
</evidence>
<name>A0ABT7FCC2_9RHOB</name>
<dbReference type="Proteomes" id="UP001227126">
    <property type="component" value="Unassembled WGS sequence"/>
</dbReference>
<reference evidence="10 11" key="1">
    <citation type="submission" date="2023-05" db="EMBL/GenBank/DDBJ databases">
        <title>Sedimentitalea sp. nov. JM2-8.</title>
        <authorList>
            <person name="Huang J."/>
        </authorList>
    </citation>
    <scope>NUCLEOTIDE SEQUENCE [LARGE SCALE GENOMIC DNA]</scope>
    <source>
        <strain evidence="10 11">JM2-8</strain>
    </source>
</reference>
<dbReference type="Pfam" id="PF13145">
    <property type="entry name" value="Rotamase_2"/>
    <property type="match status" value="1"/>
</dbReference>
<dbReference type="PANTHER" id="PTHR47529:SF1">
    <property type="entry name" value="PERIPLASMIC CHAPERONE PPID"/>
    <property type="match status" value="1"/>
</dbReference>
<evidence type="ECO:0000256" key="1">
    <source>
        <dbReference type="ARBA" id="ARBA00004401"/>
    </source>
</evidence>
<dbReference type="Gene3D" id="1.10.4030.10">
    <property type="entry name" value="Porin chaperone SurA, peptide-binding domain"/>
    <property type="match status" value="1"/>
</dbReference>
<sequence length="614" mass="66063">MALGFKNLSKTAVWIILALLIVGLAGFGATNLSGTIRTVGHVGDQAISVDAYARELQREIRGIEAQTGQPMPMSRVQTLGLDQAVLSRLVALAALDNEVANLGVSIGDENLQREILEIPAFRGLNGQFDRESYGFALNQAGMSEAEFESQLRAETARTLVQGAIVSGTKMPAVLTDTLSDYIGARRNFTWARMTAEDLQAPVPAPTPADLKAYYDANPDDFTLPETKQITYVLLTPEMVLDEVEVDEAALRDRYQERSAEYNLPERRLVERLVFNDIAAASSAKAQLDVNGTTFETLVDQRGLSLTDIDLGDVTREDLGDAAEGVFAAEVGDVVGPLPSPVGPALFRVNGKLAERVTPFEDAEPELRAELATDRARRLIETRAGNLDDLLAGGATLEELASESGLELGKIDWTADSLEGVVAYEEFRSAAADVTTEDFPAVAFAEDGSLFALRLDSVLPPRPEPFEQARDAVAEAWTLDQTETALKAQAETVIAGLGADGDFTETGLGFRVENGLTRTAFVDGTPPGFMSEVFEMDKGELRVVAADGAVTIVRLDDILPPAQTPDLTAMQEAIGAQLDQALAEALFQAFGRDAQIRANPQIDQRALNAVLSSFQ</sequence>
<keyword evidence="2" id="KW-1003">Cell membrane</keyword>
<keyword evidence="5 8" id="KW-0472">Membrane</keyword>
<dbReference type="InterPro" id="IPR027304">
    <property type="entry name" value="Trigger_fact/SurA_dom_sf"/>
</dbReference>
<comment type="similarity">
    <text evidence="7">Belongs to the PpiD chaperone family.</text>
</comment>
<dbReference type="InterPro" id="IPR052029">
    <property type="entry name" value="PpiD_chaperone"/>
</dbReference>
<dbReference type="GO" id="GO:0016853">
    <property type="term" value="F:isomerase activity"/>
    <property type="evidence" value="ECO:0007669"/>
    <property type="project" value="UniProtKB-KW"/>
</dbReference>
<keyword evidence="3 8" id="KW-0812">Transmembrane</keyword>
<evidence type="ECO:0000313" key="11">
    <source>
        <dbReference type="Proteomes" id="UP001227126"/>
    </source>
</evidence>
<dbReference type="InterPro" id="IPR000297">
    <property type="entry name" value="PPIase_PpiC"/>
</dbReference>
<dbReference type="PANTHER" id="PTHR47529">
    <property type="entry name" value="PEPTIDYL-PROLYL CIS-TRANS ISOMERASE D"/>
    <property type="match status" value="1"/>
</dbReference>
<dbReference type="RefSeq" id="WP_284484419.1">
    <property type="nucleotide sequence ID" value="NZ_JASNJE010000004.1"/>
</dbReference>
<accession>A0ABT7FCC2</accession>
<proteinExistence type="inferred from homology"/>
<evidence type="ECO:0000256" key="2">
    <source>
        <dbReference type="ARBA" id="ARBA00022475"/>
    </source>
</evidence>
<comment type="subcellular location">
    <subcellularLocation>
        <location evidence="1">Cell membrane</location>
        <topology evidence="1">Single-pass type II membrane protein</topology>
    </subcellularLocation>
</comment>
<keyword evidence="6" id="KW-0143">Chaperone</keyword>
<dbReference type="SUPFAM" id="SSF109998">
    <property type="entry name" value="Triger factor/SurA peptide-binding domain-like"/>
    <property type="match status" value="1"/>
</dbReference>
<dbReference type="EMBL" id="JASNJE010000004">
    <property type="protein sequence ID" value="MDK3072479.1"/>
    <property type="molecule type" value="Genomic_DNA"/>
</dbReference>
<gene>
    <name evidence="10" type="ORF">QO034_05075</name>
</gene>
<organism evidence="10 11">
    <name type="scientific">Sedimentitalea xiamensis</name>
    <dbReference type="NCBI Taxonomy" id="3050037"/>
    <lineage>
        <taxon>Bacteria</taxon>
        <taxon>Pseudomonadati</taxon>
        <taxon>Pseudomonadota</taxon>
        <taxon>Alphaproteobacteria</taxon>
        <taxon>Rhodobacterales</taxon>
        <taxon>Paracoccaceae</taxon>
        <taxon>Sedimentitalea</taxon>
    </lineage>
</organism>
<evidence type="ECO:0000256" key="7">
    <source>
        <dbReference type="ARBA" id="ARBA00038408"/>
    </source>
</evidence>
<feature type="transmembrane region" description="Helical" evidence="8">
    <location>
        <begin position="12"/>
        <end position="29"/>
    </location>
</feature>
<keyword evidence="11" id="KW-1185">Reference proteome</keyword>
<feature type="domain" description="PpiC" evidence="9">
    <location>
        <begin position="245"/>
        <end position="364"/>
    </location>
</feature>
<evidence type="ECO:0000256" key="5">
    <source>
        <dbReference type="ARBA" id="ARBA00023136"/>
    </source>
</evidence>
<comment type="caution">
    <text evidence="10">The sequence shown here is derived from an EMBL/GenBank/DDBJ whole genome shotgun (WGS) entry which is preliminary data.</text>
</comment>
<evidence type="ECO:0000256" key="8">
    <source>
        <dbReference type="SAM" id="Phobius"/>
    </source>
</evidence>
<evidence type="ECO:0000256" key="6">
    <source>
        <dbReference type="ARBA" id="ARBA00023186"/>
    </source>
</evidence>
<evidence type="ECO:0000313" key="10">
    <source>
        <dbReference type="EMBL" id="MDK3072479.1"/>
    </source>
</evidence>
<dbReference type="SUPFAM" id="SSF54534">
    <property type="entry name" value="FKBP-like"/>
    <property type="match status" value="1"/>
</dbReference>
<dbReference type="Pfam" id="PF13624">
    <property type="entry name" value="SurA_N_3"/>
    <property type="match status" value="1"/>
</dbReference>
<evidence type="ECO:0000256" key="3">
    <source>
        <dbReference type="ARBA" id="ARBA00022692"/>
    </source>
</evidence>
<keyword evidence="4 8" id="KW-1133">Transmembrane helix</keyword>